<feature type="region of interest" description="Disordered" evidence="1">
    <location>
        <begin position="285"/>
        <end position="325"/>
    </location>
</feature>
<feature type="compositionally biased region" description="Basic residues" evidence="1">
    <location>
        <begin position="309"/>
        <end position="318"/>
    </location>
</feature>
<dbReference type="OrthoDB" id="2408808at2759"/>
<dbReference type="Proteomes" id="UP000738359">
    <property type="component" value="Unassembled WGS sequence"/>
</dbReference>
<proteinExistence type="predicted"/>
<keyword evidence="2" id="KW-0472">Membrane</keyword>
<name>A0A9P6LW31_MORAP</name>
<sequence>MAPSCVVDPMDCIFEKRSVTTLYKRAPTTPDQGSPSPASPDSANKVPVIIGATVGSLLLIFSLGLFYCCMRRRRASRRIGQLQQFLPTFMDKDQTEKYFQRHSSSSTLVVAPPASEKDKLDPSQPSNVHHRTRSVPVAFAKGVTDHRNRELARDGSMGQFQQISLTSEETILVRDEATPRRSLSGGSARARSSTVTAPAPAVVSALHRSVSLNKHNSLRPINGRSGPVEEDEERENNDKFADGESLVAPNRFSALLDFDKMPDFDPTRFSTASVMFDAKRFSNMSTATSDETMSTSSSDEFNSSLPPHQKQHSFHSHHNSPTMQPREIDADASATIVPNHSSYYGDKQELEDDDEIHVAHMAQFQQQQVGHNYQKQEFYPPLQQASPTPMPMPTQMPMPMHSHMNTNMNMNMSANRGLPMPMTMTMPMPSAVTSEQVKRTGVPLPPSIRLSRPRGGQEMSLAVHDQELDGVSSN</sequence>
<comment type="caution">
    <text evidence="3">The sequence shown here is derived from an EMBL/GenBank/DDBJ whole genome shotgun (WGS) entry which is preliminary data.</text>
</comment>
<dbReference type="EMBL" id="JAAAHY010002077">
    <property type="protein sequence ID" value="KAF9945467.1"/>
    <property type="molecule type" value="Genomic_DNA"/>
</dbReference>
<feature type="compositionally biased region" description="Low complexity" evidence="1">
    <location>
        <begin position="180"/>
        <end position="198"/>
    </location>
</feature>
<evidence type="ECO:0000256" key="2">
    <source>
        <dbReference type="SAM" id="Phobius"/>
    </source>
</evidence>
<feature type="region of interest" description="Disordered" evidence="1">
    <location>
        <begin position="431"/>
        <end position="474"/>
    </location>
</feature>
<evidence type="ECO:0000313" key="4">
    <source>
        <dbReference type="Proteomes" id="UP000738359"/>
    </source>
</evidence>
<accession>A0A9P6LW31</accession>
<feature type="region of interest" description="Disordered" evidence="1">
    <location>
        <begin position="101"/>
        <end position="130"/>
    </location>
</feature>
<feature type="compositionally biased region" description="Polar residues" evidence="1">
    <location>
        <begin position="29"/>
        <end position="42"/>
    </location>
</feature>
<evidence type="ECO:0000256" key="1">
    <source>
        <dbReference type="SAM" id="MobiDB-lite"/>
    </source>
</evidence>
<keyword evidence="2" id="KW-1133">Transmembrane helix</keyword>
<feature type="region of interest" description="Disordered" evidence="1">
    <location>
        <begin position="176"/>
        <end position="198"/>
    </location>
</feature>
<gene>
    <name evidence="3" type="ORF">BGZ70_003791</name>
</gene>
<evidence type="ECO:0000313" key="3">
    <source>
        <dbReference type="EMBL" id="KAF9945467.1"/>
    </source>
</evidence>
<feature type="transmembrane region" description="Helical" evidence="2">
    <location>
        <begin position="46"/>
        <end position="68"/>
    </location>
</feature>
<dbReference type="AlphaFoldDB" id="A0A9P6LW31"/>
<keyword evidence="4" id="KW-1185">Reference proteome</keyword>
<keyword evidence="2" id="KW-0812">Transmembrane</keyword>
<feature type="region of interest" description="Disordered" evidence="1">
    <location>
        <begin position="24"/>
        <end position="43"/>
    </location>
</feature>
<feature type="region of interest" description="Disordered" evidence="1">
    <location>
        <begin position="214"/>
        <end position="245"/>
    </location>
</feature>
<reference evidence="3" key="1">
    <citation type="journal article" date="2020" name="Fungal Divers.">
        <title>Resolving the Mortierellaceae phylogeny through synthesis of multi-gene phylogenetics and phylogenomics.</title>
        <authorList>
            <person name="Vandepol N."/>
            <person name="Liber J."/>
            <person name="Desiro A."/>
            <person name="Na H."/>
            <person name="Kennedy M."/>
            <person name="Barry K."/>
            <person name="Grigoriev I.V."/>
            <person name="Miller A.N."/>
            <person name="O'Donnell K."/>
            <person name="Stajich J.E."/>
            <person name="Bonito G."/>
        </authorList>
    </citation>
    <scope>NUCLEOTIDE SEQUENCE</scope>
    <source>
        <strain evidence="3">CK1249</strain>
    </source>
</reference>
<feature type="compositionally biased region" description="Low complexity" evidence="1">
    <location>
        <begin position="285"/>
        <end position="300"/>
    </location>
</feature>
<organism evidence="3 4">
    <name type="scientific">Mortierella alpina</name>
    <name type="common">Oleaginous fungus</name>
    <name type="synonym">Mortierella renispora</name>
    <dbReference type="NCBI Taxonomy" id="64518"/>
    <lineage>
        <taxon>Eukaryota</taxon>
        <taxon>Fungi</taxon>
        <taxon>Fungi incertae sedis</taxon>
        <taxon>Mucoromycota</taxon>
        <taxon>Mortierellomycotina</taxon>
        <taxon>Mortierellomycetes</taxon>
        <taxon>Mortierellales</taxon>
        <taxon>Mortierellaceae</taxon>
        <taxon>Mortierella</taxon>
    </lineage>
</organism>
<protein>
    <submittedName>
        <fullName evidence="3">Uncharacterized protein</fullName>
    </submittedName>
</protein>